<dbReference type="EMBL" id="LGVR01000060">
    <property type="protein sequence ID" value="KOA85068.1"/>
    <property type="molecule type" value="Genomic_DNA"/>
</dbReference>
<gene>
    <name evidence="2" type="ORF">ADU74_10390</name>
</gene>
<name>A0A9Q1UXE8_CLOBO</name>
<keyword evidence="2" id="KW-0614">Plasmid</keyword>
<organism evidence="2 3">
    <name type="scientific">Clostridium botulinum</name>
    <dbReference type="NCBI Taxonomy" id="1491"/>
    <lineage>
        <taxon>Bacteria</taxon>
        <taxon>Bacillati</taxon>
        <taxon>Bacillota</taxon>
        <taxon>Clostridia</taxon>
        <taxon>Eubacteriales</taxon>
        <taxon>Clostridiaceae</taxon>
        <taxon>Clostridium</taxon>
    </lineage>
</organism>
<proteinExistence type="predicted"/>
<dbReference type="AlphaFoldDB" id="A0A9Q1UXE8"/>
<keyword evidence="1" id="KW-0175">Coiled coil</keyword>
<protein>
    <submittedName>
        <fullName evidence="2">Uncharacterized protein</fullName>
    </submittedName>
</protein>
<sequence>MENKQFNGQELQQMMGNLLMVSQNSMETTEVMKAELVSTKNTVRGLATQYNKITGEITNIQDRMDNLELNEEITDEQRNMINQKCRTRVNEVLDYNQDLIDKYYRTYISNLYSILKRNYGMGAKIATTKKRNYDTVMRGIQAWFPKHEKLRQRADRRLKTK</sequence>
<evidence type="ECO:0000313" key="3">
    <source>
        <dbReference type="Proteomes" id="UP000037540"/>
    </source>
</evidence>
<comment type="caution">
    <text evidence="2">The sequence shown here is derived from an EMBL/GenBank/DDBJ whole genome shotgun (WGS) entry which is preliminary data.</text>
</comment>
<feature type="coiled-coil region" evidence="1">
    <location>
        <begin position="50"/>
        <end position="77"/>
    </location>
</feature>
<reference evidence="2 3" key="1">
    <citation type="submission" date="2015-07" db="EMBL/GenBank/DDBJ databases">
        <title>Draft genome sequences of 17 French Clostridium botulinum group III.</title>
        <authorList>
            <person name="Woudstra C."/>
            <person name="Le Marechal C."/>
            <person name="Souillard R."/>
            <person name="Bayon-Auboyer M.-H."/>
            <person name="Dessouter D."/>
            <person name="Fach P."/>
        </authorList>
    </citation>
    <scope>NUCLEOTIDE SEQUENCE [LARGE SCALE GENOMIC DNA]</scope>
    <source>
        <strain evidence="2 3">12LNRI-CD</strain>
        <plasmid evidence="2">p1BKT015925</plasmid>
    </source>
</reference>
<geneLocation type="plasmid" evidence="2">
    <name>p1BKT015925</name>
</geneLocation>
<evidence type="ECO:0000313" key="2">
    <source>
        <dbReference type="EMBL" id="KOA85068.1"/>
    </source>
</evidence>
<dbReference type="RefSeq" id="WP_013720956.1">
    <property type="nucleotide sequence ID" value="NZ_LGVO01000040.1"/>
</dbReference>
<evidence type="ECO:0000256" key="1">
    <source>
        <dbReference type="SAM" id="Coils"/>
    </source>
</evidence>
<dbReference type="Proteomes" id="UP000037540">
    <property type="component" value="Unassembled WGS sequence"/>
</dbReference>
<accession>A0A9Q1UXE8</accession>